<keyword evidence="2" id="KW-1185">Reference proteome</keyword>
<dbReference type="PROSITE" id="PS51365">
    <property type="entry name" value="RENAL_DIPEPTIDASE_2"/>
    <property type="match status" value="1"/>
</dbReference>
<dbReference type="EMBL" id="MWML01000068">
    <property type="protein sequence ID" value="TCG07382.1"/>
    <property type="molecule type" value="Genomic_DNA"/>
</dbReference>
<reference evidence="1 2" key="1">
    <citation type="submission" date="2017-02" db="EMBL/GenBank/DDBJ databases">
        <title>Paraburkholderia sophoroidis sp. nov. and Paraburkholderia steynii sp. nov. rhizobial symbionts of the fynbos legume Hypocalyptus sophoroides.</title>
        <authorList>
            <person name="Steenkamp E.T."/>
            <person name="Beukes C.W."/>
            <person name="Van Zyl E."/>
            <person name="Avontuur J."/>
            <person name="Chan W.Y."/>
            <person name="Hassen A."/>
            <person name="Palmer M."/>
            <person name="Mthombeni L."/>
            <person name="Phalane F."/>
            <person name="Sereme K."/>
            <person name="Venter S.N."/>
        </authorList>
    </citation>
    <scope>NUCLEOTIDE SEQUENCE [LARGE SCALE GENOMIC DNA]</scope>
    <source>
        <strain evidence="1 2">HC1.1ba</strain>
    </source>
</reference>
<dbReference type="PANTHER" id="PTHR10443">
    <property type="entry name" value="MICROSOMAL DIPEPTIDASE"/>
    <property type="match status" value="1"/>
</dbReference>
<gene>
    <name evidence="1" type="ORF">BZM27_19805</name>
</gene>
<evidence type="ECO:0000313" key="2">
    <source>
        <dbReference type="Proteomes" id="UP000294200"/>
    </source>
</evidence>
<accession>A0A4R0XE44</accession>
<proteinExistence type="predicted"/>
<comment type="caution">
    <text evidence="1">The sequence shown here is derived from an EMBL/GenBank/DDBJ whole genome shotgun (WGS) entry which is preliminary data.</text>
</comment>
<name>A0A4R0XE44_9BURK</name>
<dbReference type="Pfam" id="PF01244">
    <property type="entry name" value="Peptidase_M19"/>
    <property type="match status" value="1"/>
</dbReference>
<dbReference type="AlphaFoldDB" id="A0A4R0XE44"/>
<dbReference type="GO" id="GO:0006508">
    <property type="term" value="P:proteolysis"/>
    <property type="evidence" value="ECO:0007669"/>
    <property type="project" value="InterPro"/>
</dbReference>
<protein>
    <submittedName>
        <fullName evidence="1">Peptidase M19</fullName>
    </submittedName>
</protein>
<sequence>MRSNDDSSSSASIWAAIRTEASIALHASVVEITGWMIPLDPGATDADYFLLAFQEPCCGGCVPRDPFSCIEVMAHEPVVLNAGPVCLRGRLVRLVDDPAGWRYRLESAERVFGATGESASQSGMSRRAFLASGTALGLAACMPGRFAGYTDAHTDAEPGDIEQTRWQATAGVLTIDMHSHAGHVIVSRDPAIGALRPLTPVSAPMRAGGMNVICLAIVTDTVVTRVSADRKRFEAWRTPQPGELYQLGQTEFVRVKELVQREQLEIVTSAGMLMSADTQKPRAIIAAEGADFLEGQLDRVDEAFSLHQLRHLQLTHYRVNELGDIQTEAPLHGGLTDFGADVVRRCNTLGIVVDIAHGTYDLVKRAASVTTKPLVLSHTALAGHPGPRSRLITADHARAVAETGGVIGVWPSSGSFRDLDGMAHGFRRMADVVGVEHVGLGTDMLGFISPPVFRSYEQLPALGAALLAAGFSQAETGQILGGNYRRVFEASVI</sequence>
<dbReference type="InterPro" id="IPR032466">
    <property type="entry name" value="Metal_Hydrolase"/>
</dbReference>
<dbReference type="Proteomes" id="UP000294200">
    <property type="component" value="Unassembled WGS sequence"/>
</dbReference>
<dbReference type="SUPFAM" id="SSF51556">
    <property type="entry name" value="Metallo-dependent hydrolases"/>
    <property type="match status" value="1"/>
</dbReference>
<dbReference type="Gene3D" id="3.20.20.140">
    <property type="entry name" value="Metal-dependent hydrolases"/>
    <property type="match status" value="1"/>
</dbReference>
<dbReference type="InterPro" id="IPR008257">
    <property type="entry name" value="Pept_M19"/>
</dbReference>
<dbReference type="PANTHER" id="PTHR10443:SF12">
    <property type="entry name" value="DIPEPTIDASE"/>
    <property type="match status" value="1"/>
</dbReference>
<dbReference type="GO" id="GO:0070573">
    <property type="term" value="F:metallodipeptidase activity"/>
    <property type="evidence" value="ECO:0007669"/>
    <property type="project" value="InterPro"/>
</dbReference>
<evidence type="ECO:0000313" key="1">
    <source>
        <dbReference type="EMBL" id="TCG07382.1"/>
    </source>
</evidence>
<organism evidence="1 2">
    <name type="scientific">Paraburkholderia steynii</name>
    <dbReference type="NCBI Taxonomy" id="1245441"/>
    <lineage>
        <taxon>Bacteria</taxon>
        <taxon>Pseudomonadati</taxon>
        <taxon>Pseudomonadota</taxon>
        <taxon>Betaproteobacteria</taxon>
        <taxon>Burkholderiales</taxon>
        <taxon>Burkholderiaceae</taxon>
        <taxon>Paraburkholderia</taxon>
    </lineage>
</organism>